<sequence>MRARRSNPDCLCGKTLDCSAPLAMTRRHSFASHHSVLRKTCAAIRPSQRTGACCALAHAA</sequence>
<evidence type="ECO:0000313" key="1">
    <source>
        <dbReference type="EMBL" id="QOZ57866.1"/>
    </source>
</evidence>
<reference evidence="1 2" key="1">
    <citation type="submission" date="2018-06" db="EMBL/GenBank/DDBJ databases">
        <title>Comparative genomics of rhizobia nodulating Arachis hypogaea in China.</title>
        <authorList>
            <person name="Li Y."/>
        </authorList>
    </citation>
    <scope>NUCLEOTIDE SEQUENCE [LARGE SCALE GENOMIC DNA]</scope>
    <source>
        <strain evidence="1 2">CCBAU 51658</strain>
    </source>
</reference>
<protein>
    <submittedName>
        <fullName evidence="1">Uncharacterized protein</fullName>
    </submittedName>
</protein>
<name>A0ABX6U975_9BRAD</name>
<dbReference type="EMBL" id="CP030057">
    <property type="protein sequence ID" value="QOZ57866.1"/>
    <property type="molecule type" value="Genomic_DNA"/>
</dbReference>
<evidence type="ECO:0000313" key="2">
    <source>
        <dbReference type="Proteomes" id="UP000593880"/>
    </source>
</evidence>
<accession>A0ABX6U975</accession>
<organism evidence="1 2">
    <name type="scientific">Bradyrhizobium guangdongense</name>
    <dbReference type="NCBI Taxonomy" id="1325090"/>
    <lineage>
        <taxon>Bacteria</taxon>
        <taxon>Pseudomonadati</taxon>
        <taxon>Pseudomonadota</taxon>
        <taxon>Alphaproteobacteria</taxon>
        <taxon>Hyphomicrobiales</taxon>
        <taxon>Nitrobacteraceae</taxon>
        <taxon>Bradyrhizobium</taxon>
    </lineage>
</organism>
<proteinExistence type="predicted"/>
<keyword evidence="2" id="KW-1185">Reference proteome</keyword>
<gene>
    <name evidence="1" type="ORF">XH86_03190</name>
</gene>
<dbReference type="Proteomes" id="UP000593880">
    <property type="component" value="Chromosome"/>
</dbReference>